<keyword evidence="1" id="KW-0472">Membrane</keyword>
<feature type="transmembrane region" description="Helical" evidence="1">
    <location>
        <begin position="20"/>
        <end position="42"/>
    </location>
</feature>
<name>A0A0F9IBJ1_9ZZZZ</name>
<comment type="caution">
    <text evidence="2">The sequence shown here is derived from an EMBL/GenBank/DDBJ whole genome shotgun (WGS) entry which is preliminary data.</text>
</comment>
<keyword evidence="1" id="KW-0812">Transmembrane</keyword>
<evidence type="ECO:0000256" key="1">
    <source>
        <dbReference type="SAM" id="Phobius"/>
    </source>
</evidence>
<proteinExistence type="predicted"/>
<sequence length="47" mass="5720">MIRRWFRKQSFLDDQWSRRLDLFIGTLAISEVLLLAGAYYWLVEKLT</sequence>
<accession>A0A0F9IBJ1</accession>
<gene>
    <name evidence="2" type="ORF">LCGC14_1600980</name>
</gene>
<dbReference type="EMBL" id="LAZR01012837">
    <property type="protein sequence ID" value="KKM24847.1"/>
    <property type="molecule type" value="Genomic_DNA"/>
</dbReference>
<dbReference type="AlphaFoldDB" id="A0A0F9IBJ1"/>
<evidence type="ECO:0000313" key="2">
    <source>
        <dbReference type="EMBL" id="KKM24847.1"/>
    </source>
</evidence>
<protein>
    <submittedName>
        <fullName evidence="2">Uncharacterized protein</fullName>
    </submittedName>
</protein>
<organism evidence="2">
    <name type="scientific">marine sediment metagenome</name>
    <dbReference type="NCBI Taxonomy" id="412755"/>
    <lineage>
        <taxon>unclassified sequences</taxon>
        <taxon>metagenomes</taxon>
        <taxon>ecological metagenomes</taxon>
    </lineage>
</organism>
<reference evidence="2" key="1">
    <citation type="journal article" date="2015" name="Nature">
        <title>Complex archaea that bridge the gap between prokaryotes and eukaryotes.</title>
        <authorList>
            <person name="Spang A."/>
            <person name="Saw J.H."/>
            <person name="Jorgensen S.L."/>
            <person name="Zaremba-Niedzwiedzka K."/>
            <person name="Martijn J."/>
            <person name="Lind A.E."/>
            <person name="van Eijk R."/>
            <person name="Schleper C."/>
            <person name="Guy L."/>
            <person name="Ettema T.J."/>
        </authorList>
    </citation>
    <scope>NUCLEOTIDE SEQUENCE</scope>
</reference>
<keyword evidence="1" id="KW-1133">Transmembrane helix</keyword>